<evidence type="ECO:0000313" key="3">
    <source>
        <dbReference type="Proteomes" id="UP001497472"/>
    </source>
</evidence>
<protein>
    <recommendedName>
        <fullName evidence="1">PiggyBac transposable element-derived protein domain-containing protein</fullName>
    </recommendedName>
</protein>
<name>A0AAV1JUD5_9NEOP</name>
<proteinExistence type="predicted"/>
<evidence type="ECO:0000259" key="1">
    <source>
        <dbReference type="Pfam" id="PF13843"/>
    </source>
</evidence>
<dbReference type="AlphaFoldDB" id="A0AAV1JUD5"/>
<dbReference type="PANTHER" id="PTHR46599:SF3">
    <property type="entry name" value="PIGGYBAC TRANSPOSABLE ELEMENT-DERIVED PROTEIN 4"/>
    <property type="match status" value="1"/>
</dbReference>
<feature type="domain" description="PiggyBac transposable element-derived protein" evidence="1">
    <location>
        <begin position="1"/>
        <end position="136"/>
    </location>
</feature>
<dbReference type="Proteomes" id="UP001497472">
    <property type="component" value="Unassembled WGS sequence"/>
</dbReference>
<sequence>MNLCKNLLKKGHSFYTDNWYTSAPVARELLQNETHLIGTLRKNRRDFPTVVVSTKLIKAQLIAKESDDGITVLWWRDKRDVLVISTKHSTRFVSVSKNNKITMKPSIVVDYNRARGAVDLEDQVAAYQSPLRKSLKSEKCYSGGFNTFALFPYSF</sequence>
<evidence type="ECO:0000313" key="2">
    <source>
        <dbReference type="EMBL" id="CAK1552923.1"/>
    </source>
</evidence>
<reference evidence="2 3" key="1">
    <citation type="submission" date="2023-11" db="EMBL/GenBank/DDBJ databases">
        <authorList>
            <person name="Okamura Y."/>
        </authorList>
    </citation>
    <scope>NUCLEOTIDE SEQUENCE [LARGE SCALE GENOMIC DNA]</scope>
</reference>
<accession>A0AAV1JUD5</accession>
<gene>
    <name evidence="2" type="ORF">LNINA_LOCUS11948</name>
</gene>
<dbReference type="InterPro" id="IPR029526">
    <property type="entry name" value="PGBD"/>
</dbReference>
<dbReference type="EMBL" id="CAVLEF010000182">
    <property type="protein sequence ID" value="CAK1552923.1"/>
    <property type="molecule type" value="Genomic_DNA"/>
</dbReference>
<keyword evidence="3" id="KW-1185">Reference proteome</keyword>
<comment type="caution">
    <text evidence="2">The sequence shown here is derived from an EMBL/GenBank/DDBJ whole genome shotgun (WGS) entry which is preliminary data.</text>
</comment>
<dbReference type="Pfam" id="PF13843">
    <property type="entry name" value="DDE_Tnp_1_7"/>
    <property type="match status" value="1"/>
</dbReference>
<organism evidence="2 3">
    <name type="scientific">Leptosia nina</name>
    <dbReference type="NCBI Taxonomy" id="320188"/>
    <lineage>
        <taxon>Eukaryota</taxon>
        <taxon>Metazoa</taxon>
        <taxon>Ecdysozoa</taxon>
        <taxon>Arthropoda</taxon>
        <taxon>Hexapoda</taxon>
        <taxon>Insecta</taxon>
        <taxon>Pterygota</taxon>
        <taxon>Neoptera</taxon>
        <taxon>Endopterygota</taxon>
        <taxon>Lepidoptera</taxon>
        <taxon>Glossata</taxon>
        <taxon>Ditrysia</taxon>
        <taxon>Papilionoidea</taxon>
        <taxon>Pieridae</taxon>
        <taxon>Pierinae</taxon>
        <taxon>Leptosia</taxon>
    </lineage>
</organism>
<dbReference type="PANTHER" id="PTHR46599">
    <property type="entry name" value="PIGGYBAC TRANSPOSABLE ELEMENT-DERIVED PROTEIN 4"/>
    <property type="match status" value="1"/>
</dbReference>